<protein>
    <submittedName>
        <fullName evidence="1">Uncharacterized protein</fullName>
    </submittedName>
</protein>
<dbReference type="PANTHER" id="PTHR31513">
    <property type="entry name" value="EPHRIN TYPE-B RECEPTOR"/>
    <property type="match status" value="1"/>
</dbReference>
<organism evidence="1 2">
    <name type="scientific">Acorus calamus</name>
    <name type="common">Sweet flag</name>
    <dbReference type="NCBI Taxonomy" id="4465"/>
    <lineage>
        <taxon>Eukaryota</taxon>
        <taxon>Viridiplantae</taxon>
        <taxon>Streptophyta</taxon>
        <taxon>Embryophyta</taxon>
        <taxon>Tracheophyta</taxon>
        <taxon>Spermatophyta</taxon>
        <taxon>Magnoliopsida</taxon>
        <taxon>Liliopsida</taxon>
        <taxon>Acoraceae</taxon>
        <taxon>Acorus</taxon>
    </lineage>
</organism>
<proteinExistence type="predicted"/>
<name>A0AAV9CCS8_ACOCL</name>
<reference evidence="1" key="2">
    <citation type="submission" date="2023-06" db="EMBL/GenBank/DDBJ databases">
        <authorList>
            <person name="Ma L."/>
            <person name="Liu K.-W."/>
            <person name="Li Z."/>
            <person name="Hsiao Y.-Y."/>
            <person name="Qi Y."/>
            <person name="Fu T."/>
            <person name="Tang G."/>
            <person name="Zhang D."/>
            <person name="Sun W.-H."/>
            <person name="Liu D.-K."/>
            <person name="Li Y."/>
            <person name="Chen G.-Z."/>
            <person name="Liu X.-D."/>
            <person name="Liao X.-Y."/>
            <person name="Jiang Y.-T."/>
            <person name="Yu X."/>
            <person name="Hao Y."/>
            <person name="Huang J."/>
            <person name="Zhao X.-W."/>
            <person name="Ke S."/>
            <person name="Chen Y.-Y."/>
            <person name="Wu W.-L."/>
            <person name="Hsu J.-L."/>
            <person name="Lin Y.-F."/>
            <person name="Huang M.-D."/>
            <person name="Li C.-Y."/>
            <person name="Huang L."/>
            <person name="Wang Z.-W."/>
            <person name="Zhao X."/>
            <person name="Zhong W.-Y."/>
            <person name="Peng D.-H."/>
            <person name="Ahmad S."/>
            <person name="Lan S."/>
            <person name="Zhang J.-S."/>
            <person name="Tsai W.-C."/>
            <person name="Van De Peer Y."/>
            <person name="Liu Z.-J."/>
        </authorList>
    </citation>
    <scope>NUCLEOTIDE SEQUENCE</scope>
    <source>
        <strain evidence="1">CP</strain>
        <tissue evidence="1">Leaves</tissue>
    </source>
</reference>
<sequence>MGSMENSLSSLSVYGFLEADGENSRQTIEYMGYPINDVPVGVSGGGSGGTILLFLNSLTLGDTAILSTVGGLGGSYGGGGGGGGRIHFEWAYIPTGDEYLPVANVKGE</sequence>
<evidence type="ECO:0000313" key="2">
    <source>
        <dbReference type="Proteomes" id="UP001180020"/>
    </source>
</evidence>
<reference evidence="1" key="1">
    <citation type="journal article" date="2023" name="Nat. Commun.">
        <title>Diploid and tetraploid genomes of Acorus and the evolution of monocots.</title>
        <authorList>
            <person name="Ma L."/>
            <person name="Liu K.W."/>
            <person name="Li Z."/>
            <person name="Hsiao Y.Y."/>
            <person name="Qi Y."/>
            <person name="Fu T."/>
            <person name="Tang G.D."/>
            <person name="Zhang D."/>
            <person name="Sun W.H."/>
            <person name="Liu D.K."/>
            <person name="Li Y."/>
            <person name="Chen G.Z."/>
            <person name="Liu X.D."/>
            <person name="Liao X.Y."/>
            <person name="Jiang Y.T."/>
            <person name="Yu X."/>
            <person name="Hao Y."/>
            <person name="Huang J."/>
            <person name="Zhao X.W."/>
            <person name="Ke S."/>
            <person name="Chen Y.Y."/>
            <person name="Wu W.L."/>
            <person name="Hsu J.L."/>
            <person name="Lin Y.F."/>
            <person name="Huang M.D."/>
            <person name="Li C.Y."/>
            <person name="Huang L."/>
            <person name="Wang Z.W."/>
            <person name="Zhao X."/>
            <person name="Zhong W.Y."/>
            <person name="Peng D.H."/>
            <person name="Ahmad S."/>
            <person name="Lan S."/>
            <person name="Zhang J.S."/>
            <person name="Tsai W.C."/>
            <person name="Van de Peer Y."/>
            <person name="Liu Z.J."/>
        </authorList>
    </citation>
    <scope>NUCLEOTIDE SEQUENCE</scope>
    <source>
        <strain evidence="1">CP</strain>
    </source>
</reference>
<dbReference type="AlphaFoldDB" id="A0AAV9CCS8"/>
<accession>A0AAV9CCS8</accession>
<dbReference type="Proteomes" id="UP001180020">
    <property type="component" value="Unassembled WGS sequence"/>
</dbReference>
<dbReference type="PANTHER" id="PTHR31513:SF1">
    <property type="entry name" value="EPHRIN TYPE-B RECEPTOR"/>
    <property type="match status" value="1"/>
</dbReference>
<keyword evidence="2" id="KW-1185">Reference proteome</keyword>
<evidence type="ECO:0000313" key="1">
    <source>
        <dbReference type="EMBL" id="KAK1286144.1"/>
    </source>
</evidence>
<comment type="caution">
    <text evidence="1">The sequence shown here is derived from an EMBL/GenBank/DDBJ whole genome shotgun (WGS) entry which is preliminary data.</text>
</comment>
<gene>
    <name evidence="1" type="ORF">QJS10_CPB20g00402</name>
</gene>
<dbReference type="EMBL" id="JAUJYO010000020">
    <property type="protein sequence ID" value="KAK1286144.1"/>
    <property type="molecule type" value="Genomic_DNA"/>
</dbReference>